<evidence type="ECO:0000313" key="1">
    <source>
        <dbReference type="EMBL" id="BCI68968.1"/>
    </source>
</evidence>
<reference evidence="1 2" key="1">
    <citation type="submission" date="2020-07" db="EMBL/GenBank/DDBJ databases">
        <title>Complete Genome Sequence of an acetic acid bacterium, Acetobacter aceti JCM20276.</title>
        <authorList>
            <person name="Hirose Y."/>
            <person name="Mihara H."/>
        </authorList>
    </citation>
    <scope>NUCLEOTIDE SEQUENCE [LARGE SCALE GENOMIC DNA]</scope>
    <source>
        <strain evidence="1 2">JCM20276</strain>
        <plasmid evidence="1 2">pAAJCM20276_1</plasmid>
    </source>
</reference>
<dbReference type="Proteomes" id="UP000515220">
    <property type="component" value="Plasmid pAAJCM20276_1"/>
</dbReference>
<dbReference type="AlphaFoldDB" id="A0A6S6PM88"/>
<geneLocation type="plasmid" evidence="1 2">
    <name>pAAJCM20276_1</name>
</geneLocation>
<accession>A0A6S6PM88</accession>
<evidence type="ECO:0000313" key="2">
    <source>
        <dbReference type="Proteomes" id="UP000515220"/>
    </source>
</evidence>
<dbReference type="EMBL" id="AP023327">
    <property type="protein sequence ID" value="BCI68968.1"/>
    <property type="molecule type" value="Genomic_DNA"/>
</dbReference>
<sequence>MSCTRQVPDLVDQTMKQWHTRSRHTDWQCDIFWAIKTYSVVPIKYGETLARELNRKFVQQAQTRVGIRTGRCTVARSWPAGSDPGQTEANDG</sequence>
<organism evidence="1 2">
    <name type="scientific">Acetobacter aceti</name>
    <dbReference type="NCBI Taxonomy" id="435"/>
    <lineage>
        <taxon>Bacteria</taxon>
        <taxon>Pseudomonadati</taxon>
        <taxon>Pseudomonadota</taxon>
        <taxon>Alphaproteobacteria</taxon>
        <taxon>Acetobacterales</taxon>
        <taxon>Acetobacteraceae</taxon>
        <taxon>Acetobacter</taxon>
        <taxon>Acetobacter subgen. Acetobacter</taxon>
    </lineage>
</organism>
<proteinExistence type="predicted"/>
<gene>
    <name evidence="1" type="ORF">AAJCM20276_35920</name>
</gene>
<name>A0A6S6PM88_ACEAC</name>
<keyword evidence="1" id="KW-0614">Plasmid</keyword>
<protein>
    <submittedName>
        <fullName evidence="1">Uncharacterized protein</fullName>
    </submittedName>
</protein>